<keyword evidence="2" id="KW-0012">Acyltransferase</keyword>
<dbReference type="Pfam" id="PF13508">
    <property type="entry name" value="Acetyltransf_7"/>
    <property type="match status" value="1"/>
</dbReference>
<evidence type="ECO:0000259" key="4">
    <source>
        <dbReference type="PROSITE" id="PS51186"/>
    </source>
</evidence>
<evidence type="ECO:0000313" key="5">
    <source>
        <dbReference type="EMBL" id="MBT0769427.1"/>
    </source>
</evidence>
<dbReference type="Proteomes" id="UP001197247">
    <property type="component" value="Unassembled WGS sequence"/>
</dbReference>
<evidence type="ECO:0000256" key="3">
    <source>
        <dbReference type="SAM" id="MobiDB-lite"/>
    </source>
</evidence>
<reference evidence="5 6" key="1">
    <citation type="submission" date="2021-05" db="EMBL/GenBank/DDBJ databases">
        <title>Kineosporia and Streptomyces sp. nov. two new marine actinobacteria isolated from Coral.</title>
        <authorList>
            <person name="Buangrab K."/>
            <person name="Sutthacheep M."/>
            <person name="Yeemin T."/>
            <person name="Harunari E."/>
            <person name="Igarashi Y."/>
            <person name="Kanchanasin P."/>
            <person name="Tanasupawat S."/>
            <person name="Phongsopitanun W."/>
        </authorList>
    </citation>
    <scope>NUCLEOTIDE SEQUENCE [LARGE SCALE GENOMIC DNA]</scope>
    <source>
        <strain evidence="5 6">J2-2</strain>
    </source>
</reference>
<dbReference type="PROSITE" id="PS51186">
    <property type="entry name" value="GNAT"/>
    <property type="match status" value="1"/>
</dbReference>
<evidence type="ECO:0000256" key="2">
    <source>
        <dbReference type="ARBA" id="ARBA00023315"/>
    </source>
</evidence>
<dbReference type="PANTHER" id="PTHR43877:SF6">
    <property type="entry name" value="GCN5-RELATED N-ACETYLTRANSFERASE"/>
    <property type="match status" value="1"/>
</dbReference>
<comment type="caution">
    <text evidence="5">The sequence shown here is derived from an EMBL/GenBank/DDBJ whole genome shotgun (WGS) entry which is preliminary data.</text>
</comment>
<feature type="region of interest" description="Disordered" evidence="3">
    <location>
        <begin position="1"/>
        <end position="32"/>
    </location>
</feature>
<gene>
    <name evidence="5" type="ORF">KIH74_10885</name>
</gene>
<dbReference type="SUPFAM" id="SSF55729">
    <property type="entry name" value="Acyl-CoA N-acyltransferases (Nat)"/>
    <property type="match status" value="1"/>
</dbReference>
<feature type="domain" description="N-acetyltransferase" evidence="4">
    <location>
        <begin position="40"/>
        <end position="182"/>
    </location>
</feature>
<feature type="compositionally biased region" description="Basic and acidic residues" evidence="3">
    <location>
        <begin position="1"/>
        <end position="14"/>
    </location>
</feature>
<accession>A0ABS5TED1</accession>
<keyword evidence="6" id="KW-1185">Reference proteome</keyword>
<dbReference type="EMBL" id="JAHBAY010000004">
    <property type="protein sequence ID" value="MBT0769427.1"/>
    <property type="molecule type" value="Genomic_DNA"/>
</dbReference>
<dbReference type="CDD" id="cd04301">
    <property type="entry name" value="NAT_SF"/>
    <property type="match status" value="1"/>
</dbReference>
<dbReference type="RefSeq" id="WP_214155729.1">
    <property type="nucleotide sequence ID" value="NZ_JAHBAY010000004.1"/>
</dbReference>
<proteinExistence type="predicted"/>
<dbReference type="Gene3D" id="3.40.630.30">
    <property type="match status" value="1"/>
</dbReference>
<keyword evidence="1" id="KW-0808">Transferase</keyword>
<name>A0ABS5TED1_9ACTN</name>
<dbReference type="InterPro" id="IPR016181">
    <property type="entry name" value="Acyl_CoA_acyltransferase"/>
</dbReference>
<protein>
    <submittedName>
        <fullName evidence="5">GNAT family N-acetyltransferase</fullName>
    </submittedName>
</protein>
<evidence type="ECO:0000313" key="6">
    <source>
        <dbReference type="Proteomes" id="UP001197247"/>
    </source>
</evidence>
<organism evidence="5 6">
    <name type="scientific">Kineosporia corallincola</name>
    <dbReference type="NCBI Taxonomy" id="2835133"/>
    <lineage>
        <taxon>Bacteria</taxon>
        <taxon>Bacillati</taxon>
        <taxon>Actinomycetota</taxon>
        <taxon>Actinomycetes</taxon>
        <taxon>Kineosporiales</taxon>
        <taxon>Kineosporiaceae</taxon>
        <taxon>Kineosporia</taxon>
    </lineage>
</organism>
<dbReference type="InterPro" id="IPR050832">
    <property type="entry name" value="Bact_Acetyltransf"/>
</dbReference>
<dbReference type="PANTHER" id="PTHR43877">
    <property type="entry name" value="AMINOALKYLPHOSPHONATE N-ACETYLTRANSFERASE-RELATED-RELATED"/>
    <property type="match status" value="1"/>
</dbReference>
<sequence length="182" mass="19994">MHPAEHALESERRLFPATHELTDPTTPGKSLLTRATHPATTELSLTPISGEADWARYERFRIEVEAGFGVGPELARAMVTTLRERTVHLGLTMLFARTTGDVVGAVGFFRLTDPAWARLQEVDVFPAWRGRGFGNALLSAVSAHLAGIGVGTSVVGADEDDWPLSWYRRRGFTVVTRVPLSR</sequence>
<evidence type="ECO:0000256" key="1">
    <source>
        <dbReference type="ARBA" id="ARBA00022679"/>
    </source>
</evidence>
<dbReference type="InterPro" id="IPR000182">
    <property type="entry name" value="GNAT_dom"/>
</dbReference>